<dbReference type="EMBL" id="CP000930">
    <property type="protein sequence ID" value="ABZ84534.1"/>
    <property type="molecule type" value="Genomic_DNA"/>
</dbReference>
<proteinExistence type="predicted"/>
<organism evidence="1 2">
    <name type="scientific">Heliobacterium modesticaldum (strain ATCC 51547 / Ice1)</name>
    <dbReference type="NCBI Taxonomy" id="498761"/>
    <lineage>
        <taxon>Bacteria</taxon>
        <taxon>Bacillati</taxon>
        <taxon>Bacillota</taxon>
        <taxon>Clostridia</taxon>
        <taxon>Eubacteriales</taxon>
        <taxon>Heliobacteriaceae</taxon>
        <taxon>Heliomicrobium</taxon>
    </lineage>
</organism>
<protein>
    <submittedName>
        <fullName evidence="1">Uncharacterized protein</fullName>
    </submittedName>
</protein>
<gene>
    <name evidence="1" type="ORF">HM1_1976</name>
</gene>
<dbReference type="AlphaFoldDB" id="B0TFV4"/>
<evidence type="ECO:0000313" key="1">
    <source>
        <dbReference type="EMBL" id="ABZ84534.1"/>
    </source>
</evidence>
<accession>B0TFV4</accession>
<dbReference type="Proteomes" id="UP000008550">
    <property type="component" value="Chromosome"/>
</dbReference>
<sequence length="55" mass="6167">MKSRSPHLLRLLAQRGACPALPGKTEAPDCCRFIVFPYNDSMRCDEKTSTADDRP</sequence>
<evidence type="ECO:0000313" key="2">
    <source>
        <dbReference type="Proteomes" id="UP000008550"/>
    </source>
</evidence>
<name>B0TFV4_HELMI</name>
<keyword evidence="2" id="KW-1185">Reference proteome</keyword>
<reference evidence="1 2" key="1">
    <citation type="journal article" date="2008" name="J. Bacteriol.">
        <title>The genome of Heliobacterium modesticaldum, a phototrophic representative of the Firmicutes containing the simplest photosynthetic apparatus.</title>
        <authorList>
            <person name="Sattley W.M."/>
            <person name="Madigan M.T."/>
            <person name="Swingley W.D."/>
            <person name="Cheung P.C."/>
            <person name="Clocksin K.M."/>
            <person name="Conrad A.L."/>
            <person name="Dejesa L.C."/>
            <person name="Honchak B.M."/>
            <person name="Jung D.O."/>
            <person name="Karbach L.E."/>
            <person name="Kurdoglu A."/>
            <person name="Lahiri S."/>
            <person name="Mastrian S.D."/>
            <person name="Page L.E."/>
            <person name="Taylor H.L."/>
            <person name="Wang Z.T."/>
            <person name="Raymond J."/>
            <person name="Chen M."/>
            <person name="Blankenship R.E."/>
            <person name="Touchman J.W."/>
        </authorList>
    </citation>
    <scope>NUCLEOTIDE SEQUENCE [LARGE SCALE GENOMIC DNA]</scope>
    <source>
        <strain evidence="2">ATCC 51547 / Ice1</strain>
    </source>
</reference>
<dbReference type="KEGG" id="hmo:HM1_1976"/>
<dbReference type="HOGENOM" id="CLU_3026045_0_0_9"/>